<accession>A0A9X1WU69</accession>
<comment type="caution">
    <text evidence="2">The sequence shown here is derived from an EMBL/GenBank/DDBJ whole genome shotgun (WGS) entry which is preliminary data.</text>
</comment>
<dbReference type="EMBL" id="JALIRP010000007">
    <property type="protein sequence ID" value="MCJ8013663.1"/>
    <property type="molecule type" value="Genomic_DNA"/>
</dbReference>
<evidence type="ECO:0000313" key="2">
    <source>
        <dbReference type="EMBL" id="MCJ8013663.1"/>
    </source>
</evidence>
<dbReference type="SUPFAM" id="SSF48208">
    <property type="entry name" value="Six-hairpin glycosidases"/>
    <property type="match status" value="2"/>
</dbReference>
<dbReference type="GO" id="GO:0005975">
    <property type="term" value="P:carbohydrate metabolic process"/>
    <property type="evidence" value="ECO:0007669"/>
    <property type="project" value="InterPro"/>
</dbReference>
<dbReference type="RefSeq" id="WP_244727357.1">
    <property type="nucleotide sequence ID" value="NZ_JALIRP010000007.1"/>
</dbReference>
<feature type="signal peptide" evidence="1">
    <location>
        <begin position="1"/>
        <end position="21"/>
    </location>
</feature>
<proteinExistence type="predicted"/>
<name>A0A9X1WU69_9BACL</name>
<feature type="chain" id="PRO_5040784236" evidence="1">
    <location>
        <begin position="22"/>
        <end position="911"/>
    </location>
</feature>
<dbReference type="AlphaFoldDB" id="A0A9X1WU69"/>
<sequence length="911" mass="101796">MVHLRKVVAFFIVAIMVVTTAAPGYANSNTSEGPLDLNDVKDASAMYQKIIDAEAEWIASLQFENGAIPTYSKPIDSYNGKYKVIPYFSHIALLGLLEKPEYANVAKKYMDWYFAHLNEGKGPDVPDGSVYDYVVETDRQTETATLDFDSTDSYASTFLNVLRKYAEVTGDTAYVAEHKEKVLQIASAMLSTQDTDGLTWAKPTYKVKYLMDNTEVYRGLIDMAWIAEHIFGDTAEAARFNAIKEQVHTAIQSELWLENKNMYSPGKTESGSLLNPDWRTFYADATAQISPIWAGVIAPDSERAIQLYNSFNAYHPGWPTLDKSDAFPWAVLASSAALMGDKVRVDQFLQSIEATYVDKDHPWPWYVMESGMSMLAAAQMLKLTDTPIQFDMASMEDGTVIEALPYQITGTAVGLQDIEVTFTHQLTGEQKVFHAVPEAGTWGIALQGLVNGNYQVKVNAKDRFNNNHYTRDLGVTVRLGAEGEGMAKVTIKADRKLLRRNESTQIEIKAFNKDGKQLDLSDAQITYHMDRENLLVSDGANRFTLRGLPLDQAVDHIKLWAFVTKGNDVLKTDELAIRISRQAATKQDEMLDVMSGWLAKRQLETGAIVVNGKQNDIDPTMSNIAALGLLLRPETVELVERYIKDYVGSWNWGDRFGVYGTKYEMKLDKQSGTWVSTDDYKSAAANIATFITLQRAYYESTGKFMITQYQLDILTGGLGLMSLQAADGLMWQKKEGQVKHLQDNLLALQGMEDSVWLFRNHFEDDGPASYFDSYKELLRKGIEDKFWDKETNQYVMSIDAADQHTTVDWSKWEDACAQLTAIATGAVAPDSDKAKAIYAAVNKHFPKWHSTDQLTGLHGIAAYVATLMGDHDRAMVSLTRMTKAIKDGKLPADWNVASTGYAMLAAHTVKD</sequence>
<reference evidence="2" key="1">
    <citation type="submission" date="2022-04" db="EMBL/GenBank/DDBJ databases">
        <title>Paenibacillus mangrovi sp. nov., a novel endophytic bacterium isolated from bark of Kandelia candel.</title>
        <authorList>
            <person name="Tuo L."/>
        </authorList>
    </citation>
    <scope>NUCLEOTIDE SEQUENCE</scope>
    <source>
        <strain evidence="2">KQZ6P-2</strain>
    </source>
</reference>
<gene>
    <name evidence="2" type="ORF">MUG84_18215</name>
</gene>
<dbReference type="Proteomes" id="UP001139347">
    <property type="component" value="Unassembled WGS sequence"/>
</dbReference>
<evidence type="ECO:0000313" key="3">
    <source>
        <dbReference type="Proteomes" id="UP001139347"/>
    </source>
</evidence>
<evidence type="ECO:0000256" key="1">
    <source>
        <dbReference type="SAM" id="SignalP"/>
    </source>
</evidence>
<keyword evidence="1" id="KW-0732">Signal</keyword>
<dbReference type="InterPro" id="IPR012341">
    <property type="entry name" value="6hp_glycosidase-like_sf"/>
</dbReference>
<protein>
    <submittedName>
        <fullName evidence="2">Uncharacterized protein</fullName>
    </submittedName>
</protein>
<dbReference type="Gene3D" id="1.50.10.10">
    <property type="match status" value="2"/>
</dbReference>
<dbReference type="InterPro" id="IPR008928">
    <property type="entry name" value="6-hairpin_glycosidase_sf"/>
</dbReference>
<organism evidence="2 3">
    <name type="scientific">Paenibacillus mangrovi</name>
    <dbReference type="NCBI Taxonomy" id="2931978"/>
    <lineage>
        <taxon>Bacteria</taxon>
        <taxon>Bacillati</taxon>
        <taxon>Bacillota</taxon>
        <taxon>Bacilli</taxon>
        <taxon>Bacillales</taxon>
        <taxon>Paenibacillaceae</taxon>
        <taxon>Paenibacillus</taxon>
    </lineage>
</organism>
<keyword evidence="3" id="KW-1185">Reference proteome</keyword>